<reference evidence="1" key="1">
    <citation type="journal article" date="2020" name="Stud. Mycol.">
        <title>101 Dothideomycetes genomes: a test case for predicting lifestyles and emergence of pathogens.</title>
        <authorList>
            <person name="Haridas S."/>
            <person name="Albert R."/>
            <person name="Binder M."/>
            <person name="Bloem J."/>
            <person name="Labutti K."/>
            <person name="Salamov A."/>
            <person name="Andreopoulos B."/>
            <person name="Baker S."/>
            <person name="Barry K."/>
            <person name="Bills G."/>
            <person name="Bluhm B."/>
            <person name="Cannon C."/>
            <person name="Castanera R."/>
            <person name="Culley D."/>
            <person name="Daum C."/>
            <person name="Ezra D."/>
            <person name="Gonzalez J."/>
            <person name="Henrissat B."/>
            <person name="Kuo A."/>
            <person name="Liang C."/>
            <person name="Lipzen A."/>
            <person name="Lutzoni F."/>
            <person name="Magnuson J."/>
            <person name="Mondo S."/>
            <person name="Nolan M."/>
            <person name="Ohm R."/>
            <person name="Pangilinan J."/>
            <person name="Park H.-J."/>
            <person name="Ramirez L."/>
            <person name="Alfaro M."/>
            <person name="Sun H."/>
            <person name="Tritt A."/>
            <person name="Yoshinaga Y."/>
            <person name="Zwiers L.-H."/>
            <person name="Turgeon B."/>
            <person name="Goodwin S."/>
            <person name="Spatafora J."/>
            <person name="Crous P."/>
            <person name="Grigoriev I."/>
        </authorList>
    </citation>
    <scope>NUCLEOTIDE SEQUENCE</scope>
    <source>
        <strain evidence="1">CBS 480.64</strain>
    </source>
</reference>
<dbReference type="Proteomes" id="UP000799421">
    <property type="component" value="Unassembled WGS sequence"/>
</dbReference>
<keyword evidence="2" id="KW-1185">Reference proteome</keyword>
<accession>A0A6A7BT50</accession>
<dbReference type="AlphaFoldDB" id="A0A6A7BT50"/>
<evidence type="ECO:0008006" key="3">
    <source>
        <dbReference type="Google" id="ProtNLM"/>
    </source>
</evidence>
<gene>
    <name evidence="1" type="ORF">K470DRAFT_272611</name>
</gene>
<sequence>MVQEPWTVFDRSSQAFLTKIHPGYTLFLPLGEENLKPRAATYILKPSVLSETQSALRPSRDIVWVKASGHSDSLDTINVYRHSGTHAPDLIHQIQSATSTFPSRVVMAGDFSLRSRLWEPGASNTAGPQLFAQ</sequence>
<dbReference type="Gene3D" id="3.60.10.10">
    <property type="entry name" value="Endonuclease/exonuclease/phosphatase"/>
    <property type="match status" value="1"/>
</dbReference>
<evidence type="ECO:0000313" key="1">
    <source>
        <dbReference type="EMBL" id="KAF2858252.1"/>
    </source>
</evidence>
<organism evidence="1 2">
    <name type="scientific">Piedraia hortae CBS 480.64</name>
    <dbReference type="NCBI Taxonomy" id="1314780"/>
    <lineage>
        <taxon>Eukaryota</taxon>
        <taxon>Fungi</taxon>
        <taxon>Dikarya</taxon>
        <taxon>Ascomycota</taxon>
        <taxon>Pezizomycotina</taxon>
        <taxon>Dothideomycetes</taxon>
        <taxon>Dothideomycetidae</taxon>
        <taxon>Capnodiales</taxon>
        <taxon>Piedraiaceae</taxon>
        <taxon>Piedraia</taxon>
    </lineage>
</organism>
<proteinExistence type="predicted"/>
<dbReference type="SUPFAM" id="SSF56219">
    <property type="entry name" value="DNase I-like"/>
    <property type="match status" value="1"/>
</dbReference>
<evidence type="ECO:0000313" key="2">
    <source>
        <dbReference type="Proteomes" id="UP000799421"/>
    </source>
</evidence>
<name>A0A6A7BT50_9PEZI</name>
<dbReference type="EMBL" id="MU006014">
    <property type="protein sequence ID" value="KAF2858252.1"/>
    <property type="molecule type" value="Genomic_DNA"/>
</dbReference>
<protein>
    <recommendedName>
        <fullName evidence="3">Endonuclease/exonuclease/phosphatase domain-containing protein</fullName>
    </recommendedName>
</protein>
<dbReference type="InterPro" id="IPR036691">
    <property type="entry name" value="Endo/exonu/phosph_ase_sf"/>
</dbReference>